<feature type="binding site" evidence="8">
    <location>
        <position position="97"/>
    </location>
    <ligand>
        <name>substrate</name>
    </ligand>
</feature>
<dbReference type="PANTHER" id="PTHR31689:SF0">
    <property type="entry name" value="DIAMINOPIMELATE EPIMERASE"/>
    <property type="match status" value="1"/>
</dbReference>
<evidence type="ECO:0000256" key="4">
    <source>
        <dbReference type="ARBA" id="ARBA00022605"/>
    </source>
</evidence>
<evidence type="ECO:0000256" key="6">
    <source>
        <dbReference type="ARBA" id="ARBA00023235"/>
    </source>
</evidence>
<name>A0A127FEF5_STEDE</name>
<feature type="binding site" evidence="8">
    <location>
        <begin position="107"/>
        <end position="108"/>
    </location>
    <ligand>
        <name>substrate</name>
    </ligand>
</feature>
<dbReference type="PROSITE" id="PS01326">
    <property type="entry name" value="DAP_EPIMERASE"/>
    <property type="match status" value="1"/>
</dbReference>
<dbReference type="PATRIC" id="fig|465721.4.peg.3163"/>
<dbReference type="InterPro" id="IPR001653">
    <property type="entry name" value="DAP_epimerase_DapF"/>
</dbReference>
<dbReference type="Proteomes" id="UP000070250">
    <property type="component" value="Chromosome"/>
</dbReference>
<comment type="subunit">
    <text evidence="8">Homodimer.</text>
</comment>
<feature type="binding site" evidence="8">
    <location>
        <position position="188"/>
    </location>
    <ligand>
        <name>substrate</name>
    </ligand>
</feature>
<evidence type="ECO:0000256" key="2">
    <source>
        <dbReference type="ARBA" id="ARBA00010219"/>
    </source>
</evidence>
<dbReference type="HAMAP" id="MF_00197">
    <property type="entry name" value="DAP_epimerase"/>
    <property type="match status" value="1"/>
</dbReference>
<evidence type="ECO:0000256" key="7">
    <source>
        <dbReference type="ARBA" id="ARBA00051712"/>
    </source>
</evidence>
<evidence type="ECO:0000313" key="11">
    <source>
        <dbReference type="EMBL" id="AMN48340.1"/>
    </source>
</evidence>
<dbReference type="InterPro" id="IPR018510">
    <property type="entry name" value="DAP_epimerase_AS"/>
</dbReference>
<dbReference type="RefSeq" id="WP_066923552.1">
    <property type="nucleotide sequence ID" value="NZ_CP011971.1"/>
</dbReference>
<evidence type="ECO:0000256" key="10">
    <source>
        <dbReference type="SAM" id="MobiDB-lite"/>
    </source>
</evidence>
<dbReference type="EC" id="5.1.1.7" evidence="3 8"/>
<comment type="catalytic activity">
    <reaction evidence="7 8">
        <text>(2S,6S)-2,6-diaminopimelate = meso-2,6-diaminopimelate</text>
        <dbReference type="Rhea" id="RHEA:15393"/>
        <dbReference type="ChEBI" id="CHEBI:57609"/>
        <dbReference type="ChEBI" id="CHEBI:57791"/>
        <dbReference type="EC" id="5.1.1.7"/>
    </reaction>
</comment>
<dbReference type="SUPFAM" id="SSF54506">
    <property type="entry name" value="Diaminopimelate epimerase-like"/>
    <property type="match status" value="2"/>
</dbReference>
<evidence type="ECO:0000313" key="12">
    <source>
        <dbReference type="Proteomes" id="UP000070250"/>
    </source>
</evidence>
<comment type="subcellular location">
    <subcellularLocation>
        <location evidence="8">Cytoplasm</location>
    </subcellularLocation>
</comment>
<feature type="site" description="Could be important to modulate the pK values of the two catalytic cysteine residues" evidence="8">
    <location>
        <position position="190"/>
    </location>
</feature>
<keyword evidence="5 8" id="KW-0457">Lysine biosynthesis</keyword>
<protein>
    <recommendedName>
        <fullName evidence="3 8">Diaminopimelate epimerase</fullName>
        <shortName evidence="8">DAP epimerase</shortName>
        <ecNumber evidence="3 8">5.1.1.7</ecNumber>
    </recommendedName>
    <alternativeName>
        <fullName evidence="8">PLP-independent amino acid racemase</fullName>
    </alternativeName>
</protein>
<dbReference type="AlphaFoldDB" id="A0A127FEF5"/>
<keyword evidence="6 8" id="KW-0413">Isomerase</keyword>
<reference evidence="11 12" key="1">
    <citation type="submission" date="2015-06" db="EMBL/GenBank/DDBJ databases">
        <title>A Comprehensive Approach to Explore the Metabolic and Phylogenetic Diversity of Bacterial Steroid Degradation in the Environment: Testosterone as an Example.</title>
        <authorList>
            <person name="Yang F.-C."/>
            <person name="Chen Y.-L."/>
            <person name="Yu C.-P."/>
            <person name="Tang S.-L."/>
            <person name="Wang P.-H."/>
            <person name="Ismail W."/>
            <person name="Wang C.-H."/>
            <person name="Yang C.-Y."/>
            <person name="Chiang Y.-R."/>
        </authorList>
    </citation>
    <scope>NUCLEOTIDE SEQUENCE [LARGE SCALE GENOMIC DNA]</scope>
    <source>
        <strain evidence="11 12">DSM 18526</strain>
    </source>
</reference>
<dbReference type="PANTHER" id="PTHR31689">
    <property type="entry name" value="DIAMINOPIMELATE EPIMERASE, CHLOROPLASTIC"/>
    <property type="match status" value="1"/>
</dbReference>
<evidence type="ECO:0000256" key="9">
    <source>
        <dbReference type="PROSITE-ProRule" id="PRU10125"/>
    </source>
</evidence>
<feature type="binding site" evidence="8">
    <location>
        <begin position="249"/>
        <end position="250"/>
    </location>
    <ligand>
        <name>substrate</name>
    </ligand>
</feature>
<evidence type="ECO:0000256" key="3">
    <source>
        <dbReference type="ARBA" id="ARBA00013080"/>
    </source>
</evidence>
<dbReference type="EMBL" id="CP011971">
    <property type="protein sequence ID" value="AMN48340.1"/>
    <property type="molecule type" value="Genomic_DNA"/>
</dbReference>
<keyword evidence="4 8" id="KW-0028">Amino-acid biosynthesis</keyword>
<dbReference type="Pfam" id="PF01678">
    <property type="entry name" value="DAP_epimerase"/>
    <property type="match status" value="2"/>
</dbReference>
<feature type="site" description="Important for dimerization" evidence="8">
    <location>
        <position position="299"/>
    </location>
</feature>
<keyword evidence="8" id="KW-0963">Cytoplasm</keyword>
<dbReference type="GO" id="GO:0005829">
    <property type="term" value="C:cytosol"/>
    <property type="evidence" value="ECO:0007669"/>
    <property type="project" value="TreeGrafter"/>
</dbReference>
<evidence type="ECO:0000256" key="8">
    <source>
        <dbReference type="HAMAP-Rule" id="MF_00197"/>
    </source>
</evidence>
<feature type="binding site" evidence="8">
    <location>
        <begin position="239"/>
        <end position="240"/>
    </location>
    <ligand>
        <name>substrate</name>
    </ligand>
</feature>
<keyword evidence="12" id="KW-1185">Reference proteome</keyword>
<sequence length="305" mass="32640">MRLSFTKMQSLGNDFIVFEVPDDISVPTAGTLHRLADRRTGIGFDQALVLLPPPGTQASTRTDSPAGSRANIQTDRGTGGHSPDSARDIDIFYRIFNADGSEVEQCGNGARCVASLVARRLKRREVRLGSPGGYITGQLHDDGLVSVDMGVPRFDPAALPFEATREADVYPLRIGEKEIQIGAVSMGNPHAVIQVPAVAEAPVDTLGPAVENHVRFPRRTNVGFMEIVAPDHIRLRVHERGVGETRACGTGACGAVAIGRRRGLLQELVRVDAPGGRMSVHWAGPGQSLWLTGPAVTVFEGTVEI</sequence>
<comment type="function">
    <text evidence="8">Catalyzes the stereoinversion of LL-2,6-diaminopimelate (L,L-DAP) to meso-diaminopimelate (meso-DAP), a precursor of L-lysine and an essential component of the bacterial peptidoglycan.</text>
</comment>
<feature type="binding site" evidence="8">
    <location>
        <position position="46"/>
    </location>
    <ligand>
        <name>substrate</name>
    </ligand>
</feature>
<feature type="active site" description="Proton donor" evidence="8">
    <location>
        <position position="106"/>
    </location>
</feature>
<comment type="pathway">
    <text evidence="1 8">Amino-acid biosynthesis; L-lysine biosynthesis via DAP pathway; DL-2,6-diaminopimelate from LL-2,6-diaminopimelate: step 1/1.</text>
</comment>
<dbReference type="STRING" id="465721.ACG33_14795"/>
<feature type="compositionally biased region" description="Polar residues" evidence="10">
    <location>
        <begin position="56"/>
        <end position="76"/>
    </location>
</feature>
<dbReference type="GO" id="GO:0009089">
    <property type="term" value="P:lysine biosynthetic process via diaminopimelate"/>
    <property type="evidence" value="ECO:0007669"/>
    <property type="project" value="UniProtKB-UniRule"/>
</dbReference>
<gene>
    <name evidence="8" type="primary">dapF</name>
    <name evidence="11" type="ORF">ACG33_14795</name>
</gene>
<dbReference type="GO" id="GO:0008837">
    <property type="term" value="F:diaminopimelate epimerase activity"/>
    <property type="evidence" value="ECO:0007669"/>
    <property type="project" value="UniProtKB-UniRule"/>
</dbReference>
<organism evidence="11 12">
    <name type="scientific">Steroidobacter denitrificans</name>
    <dbReference type="NCBI Taxonomy" id="465721"/>
    <lineage>
        <taxon>Bacteria</taxon>
        <taxon>Pseudomonadati</taxon>
        <taxon>Pseudomonadota</taxon>
        <taxon>Gammaproteobacteria</taxon>
        <taxon>Steroidobacterales</taxon>
        <taxon>Steroidobacteraceae</taxon>
        <taxon>Steroidobacter</taxon>
    </lineage>
</organism>
<dbReference type="KEGG" id="sdf:ACG33_14795"/>
<dbReference type="UniPathway" id="UPA00034">
    <property type="reaction ID" value="UER00025"/>
</dbReference>
<dbReference type="Gene3D" id="3.10.310.10">
    <property type="entry name" value="Diaminopimelate Epimerase, Chain A, domain 1"/>
    <property type="match status" value="2"/>
</dbReference>
<feature type="binding site" evidence="8">
    <location>
        <position position="221"/>
    </location>
    <ligand>
        <name>substrate</name>
    </ligand>
</feature>
<feature type="region of interest" description="Disordered" evidence="10">
    <location>
        <begin position="53"/>
        <end position="85"/>
    </location>
</feature>
<dbReference type="NCBIfam" id="TIGR00652">
    <property type="entry name" value="DapF"/>
    <property type="match status" value="1"/>
</dbReference>
<accession>A0A127FEF5</accession>
<comment type="similarity">
    <text evidence="2 8">Belongs to the diaminopimelate epimerase family.</text>
</comment>
<dbReference type="OrthoDB" id="9805408at2"/>
<feature type="active site" evidence="9">
    <location>
        <position position="106"/>
    </location>
</feature>
<evidence type="ECO:0000256" key="1">
    <source>
        <dbReference type="ARBA" id="ARBA00005196"/>
    </source>
</evidence>
<proteinExistence type="inferred from homology"/>
<evidence type="ECO:0000256" key="5">
    <source>
        <dbReference type="ARBA" id="ARBA00023154"/>
    </source>
</evidence>
<feature type="site" description="Could be important to modulate the pK values of the two catalytic cysteine residues" evidence="8">
    <location>
        <position position="239"/>
    </location>
</feature>
<feature type="binding site" evidence="8">
    <location>
        <position position="13"/>
    </location>
    <ligand>
        <name>substrate</name>
    </ligand>
</feature>
<feature type="active site" description="Proton acceptor" evidence="8">
    <location>
        <position position="248"/>
    </location>
</feature>